<dbReference type="EMBL" id="JAGTXO010000014">
    <property type="protein sequence ID" value="KAG8464132.1"/>
    <property type="molecule type" value="Genomic_DNA"/>
</dbReference>
<dbReference type="Proteomes" id="UP000751190">
    <property type="component" value="Unassembled WGS sequence"/>
</dbReference>
<evidence type="ECO:0000313" key="2">
    <source>
        <dbReference type="Proteomes" id="UP000751190"/>
    </source>
</evidence>
<gene>
    <name evidence="1" type="ORF">KFE25_000300</name>
</gene>
<evidence type="ECO:0000313" key="1">
    <source>
        <dbReference type="EMBL" id="KAG8464132.1"/>
    </source>
</evidence>
<name>A0A8J5XLZ4_DIALT</name>
<proteinExistence type="predicted"/>
<protein>
    <submittedName>
        <fullName evidence="1">Uncharacterized protein</fullName>
    </submittedName>
</protein>
<dbReference type="AlphaFoldDB" id="A0A8J5XLZ4"/>
<reference evidence="1" key="1">
    <citation type="submission" date="2021-05" db="EMBL/GenBank/DDBJ databases">
        <title>The genome of the haptophyte Pavlova lutheri (Diacronema luteri, Pavlovales) - a model for lipid biosynthesis in eukaryotic algae.</title>
        <authorList>
            <person name="Hulatt C.J."/>
            <person name="Posewitz M.C."/>
        </authorList>
    </citation>
    <scope>NUCLEOTIDE SEQUENCE</scope>
    <source>
        <strain evidence="1">NIVA-4/92</strain>
    </source>
</reference>
<accession>A0A8J5XLZ4</accession>
<organism evidence="1 2">
    <name type="scientific">Diacronema lutheri</name>
    <name type="common">Unicellular marine alga</name>
    <name type="synonym">Monochrysis lutheri</name>
    <dbReference type="NCBI Taxonomy" id="2081491"/>
    <lineage>
        <taxon>Eukaryota</taxon>
        <taxon>Haptista</taxon>
        <taxon>Haptophyta</taxon>
        <taxon>Pavlovophyceae</taxon>
        <taxon>Pavlovales</taxon>
        <taxon>Pavlovaceae</taxon>
        <taxon>Diacronema</taxon>
    </lineage>
</organism>
<comment type="caution">
    <text evidence="1">The sequence shown here is derived from an EMBL/GenBank/DDBJ whole genome shotgun (WGS) entry which is preliminary data.</text>
</comment>
<sequence length="97" mass="10141">MLVRYMAMRGSGLVEDLNSFMCPLVEGASLHAAASIDAAVTGRSSREAARAESEEGAPAAAGLASLLALEFQRQHLTPVLARSVRPPTAGCAHACRY</sequence>
<keyword evidence="2" id="KW-1185">Reference proteome</keyword>